<keyword evidence="3" id="KW-1185">Reference proteome</keyword>
<dbReference type="InterPro" id="IPR041657">
    <property type="entry name" value="HTH_17"/>
</dbReference>
<protein>
    <submittedName>
        <fullName evidence="2">Excisionase family DNA binding protein</fullName>
    </submittedName>
</protein>
<feature type="domain" description="Helix-turn-helix" evidence="1">
    <location>
        <begin position="7"/>
        <end position="54"/>
    </location>
</feature>
<proteinExistence type="predicted"/>
<dbReference type="RefSeq" id="WP_182511789.1">
    <property type="nucleotide sequence ID" value="NZ_JACGXG010000002.1"/>
</dbReference>
<dbReference type="EMBL" id="JACGXG010000002">
    <property type="protein sequence ID" value="MBA8851378.1"/>
    <property type="molecule type" value="Genomic_DNA"/>
</dbReference>
<name>A0ABR6API8_9HYPH</name>
<dbReference type="SUPFAM" id="SSF46955">
    <property type="entry name" value="Putative DNA-binding domain"/>
    <property type="match status" value="1"/>
</dbReference>
<organism evidence="2 3">
    <name type="scientific">Brucella intermedia</name>
    <dbReference type="NCBI Taxonomy" id="94625"/>
    <lineage>
        <taxon>Bacteria</taxon>
        <taxon>Pseudomonadati</taxon>
        <taxon>Pseudomonadota</taxon>
        <taxon>Alphaproteobacteria</taxon>
        <taxon>Hyphomicrobiales</taxon>
        <taxon>Brucellaceae</taxon>
        <taxon>Brucella/Ochrobactrum group</taxon>
        <taxon>Brucella</taxon>
    </lineage>
</organism>
<dbReference type="InterPro" id="IPR009061">
    <property type="entry name" value="DNA-bd_dom_put_sf"/>
</dbReference>
<comment type="caution">
    <text evidence="2">The sequence shown here is derived from an EMBL/GenBank/DDBJ whole genome shotgun (WGS) entry which is preliminary data.</text>
</comment>
<evidence type="ECO:0000313" key="2">
    <source>
        <dbReference type="EMBL" id="MBA8851378.1"/>
    </source>
</evidence>
<evidence type="ECO:0000259" key="1">
    <source>
        <dbReference type="Pfam" id="PF12728"/>
    </source>
</evidence>
<dbReference type="Pfam" id="PF12728">
    <property type="entry name" value="HTH_17"/>
    <property type="match status" value="1"/>
</dbReference>
<sequence>MNQNIRVREAAAYLGLSKSTMDKLRHFGGGPRYFKLGRSVIYDIADLDAWRNDRAATSTWQAANQNNAAARAAA</sequence>
<dbReference type="Proteomes" id="UP000578622">
    <property type="component" value="Unassembled WGS sequence"/>
</dbReference>
<accession>A0ABR6API8</accession>
<reference evidence="2 3" key="1">
    <citation type="submission" date="2020-07" db="EMBL/GenBank/DDBJ databases">
        <title>Genomic Encyclopedia of Type Strains, Phase IV (KMG-V): Genome sequencing to study the core and pangenomes of soil and plant-associated prokaryotes.</title>
        <authorList>
            <person name="Whitman W."/>
        </authorList>
    </citation>
    <scope>NUCLEOTIDE SEQUENCE [LARGE SCALE GENOMIC DNA]</scope>
    <source>
        <strain evidence="2 3">RH4WT92</strain>
    </source>
</reference>
<evidence type="ECO:0000313" key="3">
    <source>
        <dbReference type="Proteomes" id="UP000578622"/>
    </source>
</evidence>
<gene>
    <name evidence="2" type="ORF">FHW20_002313</name>
</gene>